<feature type="domain" description="Fibronectin type-III" evidence="2">
    <location>
        <begin position="564"/>
        <end position="649"/>
    </location>
</feature>
<dbReference type="Pfam" id="PF18962">
    <property type="entry name" value="Por_Secre_tail"/>
    <property type="match status" value="1"/>
</dbReference>
<dbReference type="InterPro" id="IPR026444">
    <property type="entry name" value="Secre_tail"/>
</dbReference>
<dbReference type="SMART" id="SM00060">
    <property type="entry name" value="FN3"/>
    <property type="match status" value="6"/>
</dbReference>
<dbReference type="InterPro" id="IPR011658">
    <property type="entry name" value="PA14_dom"/>
</dbReference>
<dbReference type="PROSITE" id="PS51820">
    <property type="entry name" value="PA14"/>
    <property type="match status" value="1"/>
</dbReference>
<feature type="domain" description="Fibronectin type-III" evidence="2">
    <location>
        <begin position="1723"/>
        <end position="1809"/>
    </location>
</feature>
<protein>
    <submittedName>
        <fullName evidence="4">Fibronectin type III domain-containing protein</fullName>
    </submittedName>
</protein>
<dbReference type="SUPFAM" id="SSF53474">
    <property type="entry name" value="alpha/beta-Hydrolases"/>
    <property type="match status" value="1"/>
</dbReference>
<dbReference type="Pfam" id="PF00041">
    <property type="entry name" value="fn3"/>
    <property type="match status" value="1"/>
</dbReference>
<organism evidence="4 5">
    <name type="scientific">Rapidithrix thailandica</name>
    <dbReference type="NCBI Taxonomy" id="413964"/>
    <lineage>
        <taxon>Bacteria</taxon>
        <taxon>Pseudomonadati</taxon>
        <taxon>Bacteroidota</taxon>
        <taxon>Cytophagia</taxon>
        <taxon>Cytophagales</taxon>
        <taxon>Flammeovirgaceae</taxon>
        <taxon>Rapidithrix</taxon>
    </lineage>
</organism>
<keyword evidence="1" id="KW-0677">Repeat</keyword>
<dbReference type="GO" id="GO:0005509">
    <property type="term" value="F:calcium ion binding"/>
    <property type="evidence" value="ECO:0007669"/>
    <property type="project" value="InterPro"/>
</dbReference>
<dbReference type="RefSeq" id="WP_346823213.1">
    <property type="nucleotide sequence ID" value="NZ_JBDKWZ010000014.1"/>
</dbReference>
<dbReference type="Pfam" id="PF17963">
    <property type="entry name" value="Big_9"/>
    <property type="match status" value="1"/>
</dbReference>
<evidence type="ECO:0000259" key="3">
    <source>
        <dbReference type="PROSITE" id="PS51820"/>
    </source>
</evidence>
<dbReference type="InterPro" id="IPR036116">
    <property type="entry name" value="FN3_sf"/>
</dbReference>
<dbReference type="InterPro" id="IPR029058">
    <property type="entry name" value="AB_hydrolase_fold"/>
</dbReference>
<feature type="domain" description="Fibronectin type-III" evidence="2">
    <location>
        <begin position="795"/>
        <end position="885"/>
    </location>
</feature>
<feature type="domain" description="Fibronectin type-III" evidence="2">
    <location>
        <begin position="891"/>
        <end position="980"/>
    </location>
</feature>
<dbReference type="Pfam" id="PF05345">
    <property type="entry name" value="He_PIG"/>
    <property type="match status" value="1"/>
</dbReference>
<feature type="domain" description="Fibronectin type-III" evidence="2">
    <location>
        <begin position="1348"/>
        <end position="1440"/>
    </location>
</feature>
<evidence type="ECO:0000259" key="2">
    <source>
        <dbReference type="PROSITE" id="PS50853"/>
    </source>
</evidence>
<dbReference type="InterPro" id="IPR050991">
    <property type="entry name" value="ECM_Regulatory_Proteins"/>
</dbReference>
<comment type="caution">
    <text evidence="4">The sequence shown here is derived from an EMBL/GenBank/DDBJ whole genome shotgun (WGS) entry which is preliminary data.</text>
</comment>
<dbReference type="InterPro" id="IPR015919">
    <property type="entry name" value="Cadherin-like_sf"/>
</dbReference>
<dbReference type="SUPFAM" id="SSF49313">
    <property type="entry name" value="Cadherin-like"/>
    <property type="match status" value="2"/>
</dbReference>
<dbReference type="Gene3D" id="3.90.182.10">
    <property type="entry name" value="Toxin - Anthrax Protective Antigen,domain 1"/>
    <property type="match status" value="1"/>
</dbReference>
<dbReference type="Proteomes" id="UP001403385">
    <property type="component" value="Unassembled WGS sequence"/>
</dbReference>
<dbReference type="CDD" id="cd00146">
    <property type="entry name" value="PKD"/>
    <property type="match status" value="1"/>
</dbReference>
<dbReference type="SUPFAM" id="SSF56988">
    <property type="entry name" value="Anthrax protective antigen"/>
    <property type="match status" value="1"/>
</dbReference>
<dbReference type="InterPro" id="IPR013783">
    <property type="entry name" value="Ig-like_fold"/>
</dbReference>
<dbReference type="SUPFAM" id="SSF49265">
    <property type="entry name" value="Fibronectin type III"/>
    <property type="match status" value="3"/>
</dbReference>
<dbReference type="Gene3D" id="2.60.40.10">
    <property type="entry name" value="Immunoglobulins"/>
    <property type="match status" value="10"/>
</dbReference>
<dbReference type="EMBL" id="JBDKWZ010000014">
    <property type="protein sequence ID" value="MEN7550431.1"/>
    <property type="molecule type" value="Genomic_DNA"/>
</dbReference>
<dbReference type="NCBIfam" id="TIGR04183">
    <property type="entry name" value="Por_Secre_tail"/>
    <property type="match status" value="1"/>
</dbReference>
<feature type="domain" description="Fibronectin type-III" evidence="2">
    <location>
        <begin position="462"/>
        <end position="558"/>
    </location>
</feature>
<dbReference type="InterPro" id="IPR003961">
    <property type="entry name" value="FN3_dom"/>
</dbReference>
<feature type="domain" description="PA14" evidence="3">
    <location>
        <begin position="646"/>
        <end position="782"/>
    </location>
</feature>
<dbReference type="PANTHER" id="PTHR46708">
    <property type="entry name" value="TENASCIN"/>
    <property type="match status" value="1"/>
</dbReference>
<dbReference type="Pfam" id="PF07691">
    <property type="entry name" value="PA14"/>
    <property type="match status" value="1"/>
</dbReference>
<evidence type="ECO:0000256" key="1">
    <source>
        <dbReference type="ARBA" id="ARBA00022737"/>
    </source>
</evidence>
<name>A0AAW9SIC4_9BACT</name>
<evidence type="ECO:0000313" key="4">
    <source>
        <dbReference type="EMBL" id="MEN7550431.1"/>
    </source>
</evidence>
<dbReference type="PROSITE" id="PS50853">
    <property type="entry name" value="FN3"/>
    <property type="match status" value="6"/>
</dbReference>
<evidence type="ECO:0000313" key="5">
    <source>
        <dbReference type="Proteomes" id="UP001403385"/>
    </source>
</evidence>
<dbReference type="PANTHER" id="PTHR46708:SF2">
    <property type="entry name" value="FIBRONECTIN TYPE-III DOMAIN-CONTAINING PROTEIN"/>
    <property type="match status" value="1"/>
</dbReference>
<gene>
    <name evidence="4" type="ORF">AAG747_21105</name>
</gene>
<keyword evidence="5" id="KW-1185">Reference proteome</keyword>
<sequence length="2110" mass="230940">MQVNANNVDSFTKPELDYQGTDKTATIQSTVLNPNDPVIEYDPDNPPVRPAYGQIGKWVRTTRITKNTDVYKAYIYKNLRFRLKFPKGIDMQANDGKQYPIIVMFHGLGEAGDLYDNEKQLTHGWSKHRNAVEDGTFNGFVLYPQSFGGWSDSELQEVKELIGLLTEQAKVDPFRVNIHGLSNGGKAVWRFLIANSKLVASALPMSATTGDRSAATIHKIKFTPIWNSQGGKDTNPTPSASASLYELIQNYGGNIKYTLYEDIGHSVWNKHYNEADFFPFMNRANSVNPWPLYEQKEFCPGENITLTLGVNAGFEAYQWRKNGIVIPGATANTYQVAEVGMYDVRVMHKGAWSYWSPAPVEVKWKEATLTPPIQLSAQYSRVIPSPDGRNHTQLELPEGPDNLESYEAYTWKKAGSNTVIGTGRLLQVSEPGEYIASVKEKFGCSSNYAPAFKVIDAHGTGAPDPAIGFNAVPVSKTEIELNWSDNPNATYNETGFEIYRSERSGEAYTFVALTQADVYSFMDTQLESGKNYYYIIRAVNEEGASANSEEATASTIADTQVPTTPGNLRVVRTTDNSVTLAWEPSSDDVGIYKYDIYKNGLKAVVTENTSVVVYNLKKGETYNFVVKARDFTENISPASNQVTALAGLSGLFYSYYEGTWSKLPNFDNLTPVKTGKIDNFDLSPKNRNNEYAFRFEGVIRIETAGEYTFYTSSDDGSKLYIDGAQIVNNDGLHAASEKYGKVNLSKGFYAIKVTFFEKSGDDELTVKWKGPGIYKQVIPDEVLGDGFTLPDPPALPSDLATEVISYQQINLSWQDKSHDESGFQLFRATNPEGPYLAIATVEANETQYQDRDLAPETTYYYKAQAIGSNGESGMTVAISATTEELPPAPLAPENLIGTALSSTTIRLNWEDKSTNESGFEIFRSTNDNLNYQKITTTAANATAYQDEELFANVTYFYKIVAIGVGGNTTSNEDSVKTLNNLPVLAEIGNRTVKYGTVQQIALSASDQDGELLTFSAQNLPGFASLQATGEGTALLELQPQASDEGVYTFTIQVEDENEGFDSEEISLTVNDNNVPVLEPVPDVALAEGDILQLQLAATETDVQDTLKWEVGNLPGFISLTKIDHQNAVLGIQPGYVHAGTYPLTVKVTDSRGGVDVKSFTVIVTEKDPNVKVMVNFSHTTTAPSPWNNLNSVSSSSLLNDQGETTGITLDLQPTVWKAHLEGDVTGNNSGVYSDAVIKDYYYFGIFGAPERPSLNVSGLDVQRTYSFTFFASSKWTGVADNGTTEYTINGAKVALYTQNNRQNTVTIHNISPDANGQVQITLSKAEDGTAVGYLNALVIESAFDDGSSPAAPAAFAVEYANNQVEMQWKDVPFNETGFEIFRSQTENGPYTQIGTASANATSFADKNVNGNNTYFYKVRAFNANGLSAFSEVASVGIPANPPVITPLENIVVEANSSLTVPVSISSVPQGDVSLNVYSLPSFARFTDFNNGTGEITLMPGSEDIGWYYGLELTATDDYGSRSEWFDIEVKKEKLYAVNLNFTKNALAGTGWNNTAKAPQQNDLFANLTDETGNTTNVNVKFLTAWGGDYNQGATTGDNSGMVPDNVLKEYYWFGLNNTPQSVQFEISGLEIDKLYAFKFVASSVFRGNGISDNGETKYTIGEKSATVQVDGNTQAYALLSDIEPDVNGKVLVTVSKGSGAQAGYVNGMVIEAFDNPNASPGPAATKVTAYGTSRSTMQVDWVEVPQATSYYLYKATEADGPYHLDYVGSQTSYTDTGLSMGTHYFYKVETVYGTETSMSEVSVGTTLLNSVMINMNDDNQYNAPAPWNNLGILPGNGDAFNGLVDQDDYATGLELEFEQALTGANDWGMSTGNNSGVYPDKVLKSFFFMETDEVAKIVVRGLDQSMRYNFVFFNSIEMNFTVTTDFAIGNKTVVADATNNTTGTEAIRGVKPNENNEVIITITSPQNWSIFNAMIVEAYPYHQDGSEVTSIPNARMAFASPSSLSSNYASKVKIGDEVEKVLGNREIKAGPNPFDTYLNLTVDVEEATKEVYILMMDASGSIVYRSRVTLQTGEKEVTLDFSGKSLRKGLYLLKISDGNSIDKVIKLLKR</sequence>
<dbReference type="InterPro" id="IPR037524">
    <property type="entry name" value="PA14/GLEYA"/>
</dbReference>
<dbReference type="CDD" id="cd00063">
    <property type="entry name" value="FN3"/>
    <property type="match status" value="6"/>
</dbReference>
<dbReference type="Gene3D" id="3.40.50.1820">
    <property type="entry name" value="alpha/beta hydrolase"/>
    <property type="match status" value="1"/>
</dbReference>
<proteinExistence type="predicted"/>
<dbReference type="SMART" id="SM00758">
    <property type="entry name" value="PA14"/>
    <property type="match status" value="1"/>
</dbReference>
<reference evidence="4 5" key="1">
    <citation type="submission" date="2024-04" db="EMBL/GenBank/DDBJ databases">
        <title>Novel genus in family Flammeovirgaceae.</title>
        <authorList>
            <person name="Nguyen T.H."/>
            <person name="Vuong T.Q."/>
            <person name="Le H."/>
            <person name="Kim S.-G."/>
        </authorList>
    </citation>
    <scope>NUCLEOTIDE SEQUENCE [LARGE SCALE GENOMIC DNA]</scope>
    <source>
        <strain evidence="4 5">JCM 23209</strain>
    </source>
</reference>
<accession>A0AAW9SIC4</accession>
<dbReference type="GO" id="GO:0016020">
    <property type="term" value="C:membrane"/>
    <property type="evidence" value="ECO:0007669"/>
    <property type="project" value="InterPro"/>
</dbReference>